<keyword evidence="3 8" id="KW-0813">Transport</keyword>
<dbReference type="Proteomes" id="UP000029492">
    <property type="component" value="Chromosome"/>
</dbReference>
<evidence type="ECO:0000256" key="7">
    <source>
        <dbReference type="ARBA" id="ARBA00023136"/>
    </source>
</evidence>
<feature type="transmembrane region" description="Helical" evidence="8">
    <location>
        <begin position="31"/>
        <end position="57"/>
    </location>
</feature>
<dbReference type="STRING" id="693986.MOC_1473"/>
<evidence type="ECO:0000313" key="10">
    <source>
        <dbReference type="EMBL" id="AIQ89228.1"/>
    </source>
</evidence>
<dbReference type="eggNOG" id="COG1176">
    <property type="taxonomic scope" value="Bacteria"/>
</dbReference>
<feature type="transmembrane region" description="Helical" evidence="8">
    <location>
        <begin position="117"/>
        <end position="143"/>
    </location>
</feature>
<dbReference type="AlphaFoldDB" id="A0A089NTP3"/>
<keyword evidence="4" id="KW-1003">Cell membrane</keyword>
<dbReference type="HOGENOM" id="CLU_016047_18_3_5"/>
<dbReference type="InterPro" id="IPR035906">
    <property type="entry name" value="MetI-like_sf"/>
</dbReference>
<evidence type="ECO:0000256" key="8">
    <source>
        <dbReference type="RuleBase" id="RU363032"/>
    </source>
</evidence>
<evidence type="ECO:0000256" key="1">
    <source>
        <dbReference type="ARBA" id="ARBA00004651"/>
    </source>
</evidence>
<dbReference type="InterPro" id="IPR000515">
    <property type="entry name" value="MetI-like"/>
</dbReference>
<evidence type="ECO:0000256" key="6">
    <source>
        <dbReference type="ARBA" id="ARBA00022989"/>
    </source>
</evidence>
<dbReference type="KEGG" id="mor:MOC_1473"/>
<dbReference type="Pfam" id="PF00528">
    <property type="entry name" value="BPD_transp_1"/>
    <property type="match status" value="1"/>
</dbReference>
<comment type="subcellular location">
    <subcellularLocation>
        <location evidence="1 8">Cell membrane</location>
        <topology evidence="1 8">Multi-pass membrane protein</topology>
    </subcellularLocation>
</comment>
<dbReference type="CDD" id="cd06261">
    <property type="entry name" value="TM_PBP2"/>
    <property type="match status" value="1"/>
</dbReference>
<organism evidence="10 11">
    <name type="scientific">Methylobacterium oryzae CBMB20</name>
    <dbReference type="NCBI Taxonomy" id="693986"/>
    <lineage>
        <taxon>Bacteria</taxon>
        <taxon>Pseudomonadati</taxon>
        <taxon>Pseudomonadota</taxon>
        <taxon>Alphaproteobacteria</taxon>
        <taxon>Hyphomicrobiales</taxon>
        <taxon>Methylobacteriaceae</taxon>
        <taxon>Methylobacterium</taxon>
    </lineage>
</organism>
<feature type="transmembrane region" description="Helical" evidence="8">
    <location>
        <begin position="267"/>
        <end position="291"/>
    </location>
</feature>
<keyword evidence="7 8" id="KW-0472">Membrane</keyword>
<dbReference type="EMBL" id="CP003811">
    <property type="protein sequence ID" value="AIQ89228.1"/>
    <property type="molecule type" value="Genomic_DNA"/>
</dbReference>
<proteinExistence type="inferred from homology"/>
<feature type="domain" description="ABC transmembrane type-1" evidence="9">
    <location>
        <begin position="82"/>
        <end position="288"/>
    </location>
</feature>
<evidence type="ECO:0000256" key="2">
    <source>
        <dbReference type="ARBA" id="ARBA00007069"/>
    </source>
</evidence>
<protein>
    <submittedName>
        <fullName evidence="10">Binding-protein-dependent transport systems inner membrane component</fullName>
    </submittedName>
</protein>
<feature type="transmembrane region" description="Helical" evidence="8">
    <location>
        <begin position="77"/>
        <end position="110"/>
    </location>
</feature>
<reference evidence="10 11" key="1">
    <citation type="journal article" date="2014" name="PLoS ONE">
        <title>Genome Information of Methylobacterium oryzae, a Plant-Probiotic Methylotroph in the Phyllosphere.</title>
        <authorList>
            <person name="Kwak M.J."/>
            <person name="Jeong H."/>
            <person name="Madhaiyan M."/>
            <person name="Lee Y."/>
            <person name="Sa T.M."/>
            <person name="Oh T.K."/>
            <person name="Kim J.F."/>
        </authorList>
    </citation>
    <scope>NUCLEOTIDE SEQUENCE [LARGE SCALE GENOMIC DNA]</scope>
    <source>
        <strain evidence="10 11">CBMB20</strain>
    </source>
</reference>
<dbReference type="PANTHER" id="PTHR42929:SF5">
    <property type="entry name" value="ABC TRANSPORTER PERMEASE PROTEIN"/>
    <property type="match status" value="1"/>
</dbReference>
<name>A0A089NTP3_9HYPH</name>
<dbReference type="Gene3D" id="1.10.3720.10">
    <property type="entry name" value="MetI-like"/>
    <property type="match status" value="1"/>
</dbReference>
<sequence length="301" mass="31855">MTAGPAMATAGPVAAPGRPVRAWTAAYDIRLALPLGAFFLVFFLAPLALLLLVSFYADPGMTRFGLDQYARFLLDPFSLRVLGATLWLGVEVTALTLLLGLPLALLLTWAPGRLRGLLTLIVLLPLLTSVVVRTFAWIVILGRQGIVNAALLGLGLTDTPLKLLYTEGGLVLALAQVQMPLMVLPLVTALSRIDPNLADASAALGAGAWRTFLRVTLPLCLPGIVAGCLLTFAAAITAFITQSLIGGGQMLFMPMYLYQQASSLNNWPFAAAIAIVFLVAVLACVTLLNLVGRLSRGYAQA</sequence>
<evidence type="ECO:0000259" key="9">
    <source>
        <dbReference type="PROSITE" id="PS50928"/>
    </source>
</evidence>
<feature type="transmembrane region" description="Helical" evidence="8">
    <location>
        <begin position="219"/>
        <end position="247"/>
    </location>
</feature>
<dbReference type="GO" id="GO:0005886">
    <property type="term" value="C:plasma membrane"/>
    <property type="evidence" value="ECO:0007669"/>
    <property type="project" value="UniProtKB-SubCell"/>
</dbReference>
<accession>A0A089NTP3</accession>
<evidence type="ECO:0000256" key="5">
    <source>
        <dbReference type="ARBA" id="ARBA00022692"/>
    </source>
</evidence>
<dbReference type="GO" id="GO:0055085">
    <property type="term" value="P:transmembrane transport"/>
    <property type="evidence" value="ECO:0007669"/>
    <property type="project" value="InterPro"/>
</dbReference>
<dbReference type="PANTHER" id="PTHR42929">
    <property type="entry name" value="INNER MEMBRANE ABC TRANSPORTER PERMEASE PROTEIN YDCU-RELATED-RELATED"/>
    <property type="match status" value="1"/>
</dbReference>
<evidence type="ECO:0000256" key="3">
    <source>
        <dbReference type="ARBA" id="ARBA00022448"/>
    </source>
</evidence>
<keyword evidence="11" id="KW-1185">Reference proteome</keyword>
<keyword evidence="5 8" id="KW-0812">Transmembrane</keyword>
<dbReference type="SUPFAM" id="SSF161098">
    <property type="entry name" value="MetI-like"/>
    <property type="match status" value="1"/>
</dbReference>
<gene>
    <name evidence="10" type="ORF">MOC_1473</name>
</gene>
<evidence type="ECO:0000256" key="4">
    <source>
        <dbReference type="ARBA" id="ARBA00022475"/>
    </source>
</evidence>
<dbReference type="RefSeq" id="WP_043349751.1">
    <property type="nucleotide sequence ID" value="NZ_CP003811.1"/>
</dbReference>
<dbReference type="PROSITE" id="PS50928">
    <property type="entry name" value="ABC_TM1"/>
    <property type="match status" value="1"/>
</dbReference>
<keyword evidence="6 8" id="KW-1133">Transmembrane helix</keyword>
<comment type="similarity">
    <text evidence="2">Belongs to the binding-protein-dependent transport system permease family. CysTW subfamily.</text>
</comment>
<evidence type="ECO:0000313" key="11">
    <source>
        <dbReference type="Proteomes" id="UP000029492"/>
    </source>
</evidence>
<feature type="transmembrane region" description="Helical" evidence="8">
    <location>
        <begin position="163"/>
        <end position="187"/>
    </location>
</feature>
<dbReference type="GeneID" id="96606511"/>